<dbReference type="InterPro" id="IPR000731">
    <property type="entry name" value="SSD"/>
</dbReference>
<feature type="transmembrane region" description="Helical" evidence="1">
    <location>
        <begin position="972"/>
        <end position="991"/>
    </location>
</feature>
<gene>
    <name evidence="3" type="ORF">GCM10011403_13370</name>
</gene>
<name>A0A917GUN6_9GAMM</name>
<dbReference type="OrthoDB" id="5287122at2"/>
<feature type="domain" description="SSD" evidence="2">
    <location>
        <begin position="405"/>
        <end position="499"/>
    </location>
</feature>
<accession>A0A917GUN6</accession>
<evidence type="ECO:0000313" key="3">
    <source>
        <dbReference type="EMBL" id="GGG57437.1"/>
    </source>
</evidence>
<dbReference type="SUPFAM" id="SSF82714">
    <property type="entry name" value="Multidrug efflux transporter AcrB TolC docking domain, DN and DC subdomains"/>
    <property type="match status" value="2"/>
</dbReference>
<dbReference type="Gene3D" id="3.30.2090.10">
    <property type="entry name" value="Multidrug efflux transporter AcrB TolC docking domain, DN and DC subdomains"/>
    <property type="match status" value="2"/>
</dbReference>
<feature type="transmembrane region" description="Helical" evidence="1">
    <location>
        <begin position="926"/>
        <end position="951"/>
    </location>
</feature>
<proteinExistence type="predicted"/>
<dbReference type="Gene3D" id="3.30.70.1440">
    <property type="entry name" value="Multidrug efflux transporter AcrB pore domain"/>
    <property type="match status" value="1"/>
</dbReference>
<dbReference type="AlphaFoldDB" id="A0A917GUN6"/>
<evidence type="ECO:0000259" key="2">
    <source>
        <dbReference type="PROSITE" id="PS50156"/>
    </source>
</evidence>
<dbReference type="Gene3D" id="3.30.70.1320">
    <property type="entry name" value="Multidrug efflux transporter AcrB pore domain like"/>
    <property type="match status" value="1"/>
</dbReference>
<sequence length="1047" mass="115452">MSTEKSGDIAESRERGLIAWFTHNSVAANLLMLFILAAGIASALVIKIQVFPDFETRMIQASMAYPGAAPEEVELAIVIPIEEAIQDLSGIERLRSTAREGAGNVMIEVSSGFDVSELLNEIKSRIDRIVTFPDGVERPVVSEVEMVQGIMQVAVYGNLDDRALKLFTQQIRDEILLLPEVSQAQIFGDRAFEIAVEVSENTLREYGLTLGEVASAIRSGSIDIPGGSIRTESGRIQLRTQEQAYTGEQFGNIVLRTNPDGSKLLVRDIAEVNDSFVETEEFSRFDGRRALNIQVMATPEQNVLDVDRAVMAYIDENQGTYAEGVNVDTWGSNAFYLKGQLNMMLGNLVMGAVLVFFVLTTFLRFNMALWVMIGIPVAFFGAIFLMPFGPYPVTINMISLFGLILVLGIVVDDAIITAESVHTEVSKHGQSLDNVIRGVKRVSVPATFGVLTTIAAFAPMVLVGGQAAPFFESICVIVTLCLLFSLIESKLILPSHLAHTRLRLPKNQRRSLLRRYQDVVARHLQSLIHNRYRPLLRKAIHSRYTTVAIFVSGLILSIGVIGGGLVRFEFFPNVPSDFIEANLEMNDGVSYESRNLALTRMEEAILTLNEDYPDESPVDHVVVFTNGDAGGQMLVELTKSEDRTVTATEIEQRWRERVGTIAGAREIRFFSSTNIGGGSAINLQLEGSNYQQLEAAGLELQAQLESYEGVFDVTNSYSSGSEEIKLELKPQAEQLGLTASALGTQIRQGFFGEEAQRLLRGRDELRVMVRYPREERSAITDLESIRIRTPDGTEVPFGEVADANVTEGFATIRRIDRQRTVSVSGDIDPLVAQSQTIIRDIVDNFIPELLERYPQVSFALGGASEEQVELMQRVAIFFTAAMFLIYTLLAIPLKSYLQPLIVMSVIPFGMVGALIGHIVFNVTVSMMSLFGLVALAGVIVNDSLIMVDFVNRGREEGESMENAVLDAGVSRFRAILLTTLTTFFGLLPIMFETSLQAQMVIPMTLSLGFGIVFGTALTLFLIPCFYLILEDMKAVWKGRQRPVVAAS</sequence>
<feature type="transmembrane region" description="Helical" evidence="1">
    <location>
        <begin position="544"/>
        <end position="566"/>
    </location>
</feature>
<dbReference type="SUPFAM" id="SSF82693">
    <property type="entry name" value="Multidrug efflux transporter AcrB pore domain, PN1, PN2, PC1 and PC2 subdomains"/>
    <property type="match status" value="2"/>
</dbReference>
<dbReference type="PANTHER" id="PTHR32063">
    <property type="match status" value="1"/>
</dbReference>
<evidence type="ECO:0000313" key="4">
    <source>
        <dbReference type="Proteomes" id="UP000627715"/>
    </source>
</evidence>
<evidence type="ECO:0000256" key="1">
    <source>
        <dbReference type="SAM" id="Phobius"/>
    </source>
</evidence>
<dbReference type="RefSeq" id="WP_082866771.1">
    <property type="nucleotide sequence ID" value="NZ_BMIY01000005.1"/>
</dbReference>
<dbReference type="PANTHER" id="PTHR32063:SF33">
    <property type="entry name" value="RND SUPERFAMILY EFFLUX PUMP PERMEASE COMPONENT"/>
    <property type="match status" value="1"/>
</dbReference>
<dbReference type="InterPro" id="IPR001036">
    <property type="entry name" value="Acrflvin-R"/>
</dbReference>
<dbReference type="Proteomes" id="UP000627715">
    <property type="component" value="Unassembled WGS sequence"/>
</dbReference>
<dbReference type="Gene3D" id="1.20.1640.10">
    <property type="entry name" value="Multidrug efflux transporter AcrB transmembrane domain"/>
    <property type="match status" value="2"/>
</dbReference>
<keyword evidence="1" id="KW-0812">Transmembrane</keyword>
<organism evidence="3 4">
    <name type="scientific">Pseudohongiella nitratireducens</name>
    <dbReference type="NCBI Taxonomy" id="1768907"/>
    <lineage>
        <taxon>Bacteria</taxon>
        <taxon>Pseudomonadati</taxon>
        <taxon>Pseudomonadota</taxon>
        <taxon>Gammaproteobacteria</taxon>
        <taxon>Pseudomonadales</taxon>
        <taxon>Pseudohongiellaceae</taxon>
        <taxon>Pseudohongiella</taxon>
    </lineage>
</organism>
<dbReference type="Pfam" id="PF00873">
    <property type="entry name" value="ACR_tran"/>
    <property type="match status" value="1"/>
</dbReference>
<feature type="transmembrane region" description="Helical" evidence="1">
    <location>
        <begin position="874"/>
        <end position="893"/>
    </location>
</feature>
<dbReference type="GO" id="GO:0005886">
    <property type="term" value="C:plasma membrane"/>
    <property type="evidence" value="ECO:0007669"/>
    <property type="project" value="TreeGrafter"/>
</dbReference>
<reference evidence="3" key="2">
    <citation type="submission" date="2020-09" db="EMBL/GenBank/DDBJ databases">
        <authorList>
            <person name="Sun Q."/>
            <person name="Zhou Y."/>
        </authorList>
    </citation>
    <scope>NUCLEOTIDE SEQUENCE</scope>
    <source>
        <strain evidence="3">CGMCC 1.15425</strain>
    </source>
</reference>
<feature type="transmembrane region" description="Helical" evidence="1">
    <location>
        <begin position="343"/>
        <end position="362"/>
    </location>
</feature>
<dbReference type="SUPFAM" id="SSF82866">
    <property type="entry name" value="Multidrug efflux transporter AcrB transmembrane domain"/>
    <property type="match status" value="2"/>
</dbReference>
<keyword evidence="4" id="KW-1185">Reference proteome</keyword>
<feature type="transmembrane region" description="Helical" evidence="1">
    <location>
        <begin position="900"/>
        <end position="920"/>
    </location>
</feature>
<feature type="transmembrane region" description="Helical" evidence="1">
    <location>
        <begin position="468"/>
        <end position="487"/>
    </location>
</feature>
<feature type="transmembrane region" description="Helical" evidence="1">
    <location>
        <begin position="442"/>
        <end position="462"/>
    </location>
</feature>
<keyword evidence="1" id="KW-1133">Transmembrane helix</keyword>
<feature type="transmembrane region" description="Helical" evidence="1">
    <location>
        <begin position="21"/>
        <end position="46"/>
    </location>
</feature>
<keyword evidence="1" id="KW-0472">Membrane</keyword>
<reference evidence="3" key="1">
    <citation type="journal article" date="2014" name="Int. J. Syst. Evol. Microbiol.">
        <title>Complete genome sequence of Corynebacterium casei LMG S-19264T (=DSM 44701T), isolated from a smear-ripened cheese.</title>
        <authorList>
            <consortium name="US DOE Joint Genome Institute (JGI-PGF)"/>
            <person name="Walter F."/>
            <person name="Albersmeier A."/>
            <person name="Kalinowski J."/>
            <person name="Ruckert C."/>
        </authorList>
    </citation>
    <scope>NUCLEOTIDE SEQUENCE</scope>
    <source>
        <strain evidence="3">CGMCC 1.15425</strain>
    </source>
</reference>
<comment type="caution">
    <text evidence="3">The sequence shown here is derived from an EMBL/GenBank/DDBJ whole genome shotgun (WGS) entry which is preliminary data.</text>
</comment>
<dbReference type="PRINTS" id="PR00702">
    <property type="entry name" value="ACRIFLAVINRP"/>
</dbReference>
<dbReference type="GO" id="GO:0042910">
    <property type="term" value="F:xenobiotic transmembrane transporter activity"/>
    <property type="evidence" value="ECO:0007669"/>
    <property type="project" value="TreeGrafter"/>
</dbReference>
<feature type="transmembrane region" description="Helical" evidence="1">
    <location>
        <begin position="369"/>
        <end position="388"/>
    </location>
</feature>
<feature type="transmembrane region" description="Helical" evidence="1">
    <location>
        <begin position="400"/>
        <end position="421"/>
    </location>
</feature>
<feature type="transmembrane region" description="Helical" evidence="1">
    <location>
        <begin position="1003"/>
        <end position="1029"/>
    </location>
</feature>
<dbReference type="InterPro" id="IPR027463">
    <property type="entry name" value="AcrB_DN_DC_subdom"/>
</dbReference>
<dbReference type="EMBL" id="BMIY01000005">
    <property type="protein sequence ID" value="GGG57437.1"/>
    <property type="molecule type" value="Genomic_DNA"/>
</dbReference>
<dbReference type="Gene3D" id="3.30.70.1430">
    <property type="entry name" value="Multidrug efflux transporter AcrB pore domain"/>
    <property type="match status" value="2"/>
</dbReference>
<protein>
    <submittedName>
        <fullName evidence="3">Acriflavin resistance protein</fullName>
    </submittedName>
</protein>
<dbReference type="PROSITE" id="PS50156">
    <property type="entry name" value="SSD"/>
    <property type="match status" value="1"/>
</dbReference>